<comment type="function">
    <text evidence="8">Nuclease required for the repair of DNA interstrand cross-links (ICL). Acts as a 5'-3' exonuclease that anchors at a cut end of DNA and cleaves DNA successively at every third nucleotide, allowing to excise an ICL from one strand through flanking incisions.</text>
</comment>
<evidence type="ECO:0000256" key="4">
    <source>
        <dbReference type="ARBA" id="ARBA00022723"/>
    </source>
</evidence>
<dbReference type="GO" id="GO:0005634">
    <property type="term" value="C:nucleus"/>
    <property type="evidence" value="ECO:0007669"/>
    <property type="project" value="UniProtKB-SubCell"/>
</dbReference>
<keyword evidence="5 8" id="KW-0378">Hydrolase</keyword>
<evidence type="ECO:0000313" key="10">
    <source>
        <dbReference type="EMBL" id="PIA13903.1"/>
    </source>
</evidence>
<dbReference type="GO" id="GO:0004528">
    <property type="term" value="F:phosphodiesterase I activity"/>
    <property type="evidence" value="ECO:0007669"/>
    <property type="project" value="UniProtKB-EC"/>
</dbReference>
<dbReference type="SMART" id="SM00990">
    <property type="entry name" value="VRR_NUC"/>
    <property type="match status" value="1"/>
</dbReference>
<keyword evidence="3 8" id="KW-0540">Nuclease</keyword>
<sequence length="737" mass="84249">MTSSKADGTLLANIRNSSSSATITRDISINKPEAAAVAVVIQDTTIATARKDTQARITAIETQAPDRQSYLQIFDRILHTVMRAEAHLFSDNERQILSAFSDLDRHSRYLYTRIFMRKQTWIRVSSLNYGEPAVVEQSCKYLSSSSHTAEPFLQTESDLTEHTEAMTILAVNELRAVAKAKGLKQIAGRTKEALCTMITSSAKQRTVTSFFRKGSDTSTKQRLDNLIKDVINITGPLIRLNPNIAELFERLHYVFFRTPVHLGDDSSMKLAVLATIGQIRFPLYEIKRSADLFASKEDVVQCKALAEVGYEMGILATSPVKNVEDHKKGWEMFVDYRNQWTEHLALLSETQRSGVSKLDKVECIKQQAIDYWRRHFTPGWALARIVERGAKFAANLKQYSDERDILETLLSQTAYRLGRRGEWYERLILLYTTHLHPKRAKSDVQTVEKHTQSLIYARDICIRSLHDEHVNRVSLHAISRQLRNIESKLGLDETQNYSHSRLCVEWKPVNERIVYGVRIRDVSRRGPSLWDGPDGIPCSVEQLALWRYRDLGYMGIHTENAIITTLFSLLFWDIIFYPLPGVLDTEYQSQPLDMGSESFFYSRQPQIEERLRVIAGGEFERAIRRIYDGEKGAECVGVSWDLTCEQLLIIARHIGGVRLAAICRVLASEYRLKRSGFPDLCLWSTELDNIMFVEVKGPKDKLSETQRDWLDILTTNNIDVEVCHVRDGDARDFENNA</sequence>
<keyword evidence="8" id="KW-0234">DNA repair</keyword>
<dbReference type="EMBL" id="KZ303525">
    <property type="protein sequence ID" value="PIA13903.1"/>
    <property type="molecule type" value="Genomic_DNA"/>
</dbReference>
<reference evidence="10 11" key="1">
    <citation type="journal article" date="2015" name="Genome Biol. Evol.">
        <title>Phylogenomic analyses indicate that early fungi evolved digesting cell walls of algal ancestors of land plants.</title>
        <authorList>
            <person name="Chang Y."/>
            <person name="Wang S."/>
            <person name="Sekimoto S."/>
            <person name="Aerts A.L."/>
            <person name="Choi C."/>
            <person name="Clum A."/>
            <person name="LaButti K.M."/>
            <person name="Lindquist E.A."/>
            <person name="Yee Ngan C."/>
            <person name="Ohm R.A."/>
            <person name="Salamov A.A."/>
            <person name="Grigoriev I.V."/>
            <person name="Spatafora J.W."/>
            <person name="Berbee M.L."/>
        </authorList>
    </citation>
    <scope>NUCLEOTIDE SEQUENCE [LARGE SCALE GENOMIC DNA]</scope>
    <source>
        <strain evidence="10 11">NRRL 1564</strain>
    </source>
</reference>
<dbReference type="GO" id="GO:0008409">
    <property type="term" value="F:5'-3' exonuclease activity"/>
    <property type="evidence" value="ECO:0007669"/>
    <property type="project" value="TreeGrafter"/>
</dbReference>
<proteinExistence type="inferred from homology"/>
<keyword evidence="7 8" id="KW-0464">Manganese</keyword>
<evidence type="ECO:0000256" key="1">
    <source>
        <dbReference type="ARBA" id="ARBA00000983"/>
    </source>
</evidence>
<comment type="cofactor">
    <cofactor evidence="8">
        <name>Mg(2+)</name>
        <dbReference type="ChEBI" id="CHEBI:18420"/>
    </cofactor>
    <cofactor evidence="8">
        <name>Mn(2+)</name>
        <dbReference type="ChEBI" id="CHEBI:29035"/>
    </cofactor>
</comment>
<comment type="catalytic activity">
    <reaction evidence="1 8">
        <text>Hydrolytically removes 5'-nucleotides successively from the 3'-hydroxy termini of 3'-hydroxy-terminated oligonucleotides.</text>
        <dbReference type="EC" id="3.1.4.1"/>
    </reaction>
</comment>
<dbReference type="CDD" id="cd22326">
    <property type="entry name" value="FAN1-like"/>
    <property type="match status" value="1"/>
</dbReference>
<dbReference type="Gene3D" id="3.40.1350.10">
    <property type="match status" value="1"/>
</dbReference>
<dbReference type="PANTHER" id="PTHR15749:SF4">
    <property type="entry name" value="FANCONI-ASSOCIATED NUCLEASE 1"/>
    <property type="match status" value="1"/>
</dbReference>
<dbReference type="PANTHER" id="PTHR15749">
    <property type="entry name" value="FANCONI-ASSOCIATED NUCLEASE 1"/>
    <property type="match status" value="1"/>
</dbReference>
<keyword evidence="8" id="KW-0227">DNA damage</keyword>
<evidence type="ECO:0000256" key="3">
    <source>
        <dbReference type="ARBA" id="ARBA00022722"/>
    </source>
</evidence>
<evidence type="ECO:0000256" key="5">
    <source>
        <dbReference type="ARBA" id="ARBA00022801"/>
    </source>
</evidence>
<dbReference type="Pfam" id="PF21315">
    <property type="entry name" value="FAN1_HTH"/>
    <property type="match status" value="1"/>
</dbReference>
<evidence type="ECO:0000313" key="11">
    <source>
        <dbReference type="Proteomes" id="UP000242474"/>
    </source>
</evidence>
<evidence type="ECO:0000256" key="2">
    <source>
        <dbReference type="ARBA" id="ARBA00005533"/>
    </source>
</evidence>
<evidence type="ECO:0000256" key="6">
    <source>
        <dbReference type="ARBA" id="ARBA00022842"/>
    </source>
</evidence>
<dbReference type="Proteomes" id="UP000242474">
    <property type="component" value="Unassembled WGS sequence"/>
</dbReference>
<keyword evidence="11" id="KW-1185">Reference proteome</keyword>
<comment type="subcellular location">
    <subcellularLocation>
        <location evidence="8">Nucleus</location>
    </subcellularLocation>
</comment>
<dbReference type="GO" id="GO:0070336">
    <property type="term" value="F:flap-structured DNA binding"/>
    <property type="evidence" value="ECO:0007669"/>
    <property type="project" value="TreeGrafter"/>
</dbReference>
<protein>
    <recommendedName>
        <fullName evidence="8">Fanconi-associated nuclease</fullName>
        <ecNumber evidence="8">3.1.4.1</ecNumber>
    </recommendedName>
</protein>
<dbReference type="InterPro" id="IPR033315">
    <property type="entry name" value="Fan1-like"/>
</dbReference>
<dbReference type="InterPro" id="IPR049132">
    <property type="entry name" value="FAN1-like_euk"/>
</dbReference>
<dbReference type="InterPro" id="IPR011856">
    <property type="entry name" value="tRNA_endonuc-like_dom_sf"/>
</dbReference>
<dbReference type="GO" id="GO:0046872">
    <property type="term" value="F:metal ion binding"/>
    <property type="evidence" value="ECO:0007669"/>
    <property type="project" value="UniProtKB-KW"/>
</dbReference>
<dbReference type="Pfam" id="PF21170">
    <property type="entry name" value="FAN1_TPR"/>
    <property type="match status" value="1"/>
</dbReference>
<evidence type="ECO:0000256" key="7">
    <source>
        <dbReference type="ARBA" id="ARBA00023211"/>
    </source>
</evidence>
<dbReference type="InterPro" id="IPR014883">
    <property type="entry name" value="VRR_NUC"/>
</dbReference>
<dbReference type="Pfam" id="PF08774">
    <property type="entry name" value="VRR_NUC"/>
    <property type="match status" value="1"/>
</dbReference>
<dbReference type="InterPro" id="IPR049125">
    <property type="entry name" value="FAN1-like_WH"/>
</dbReference>
<dbReference type="OrthoDB" id="76364at2759"/>
<keyword evidence="4 8" id="KW-0479">Metal-binding</keyword>
<dbReference type="InterPro" id="IPR049126">
    <property type="entry name" value="FAN1-like_TPR"/>
</dbReference>
<accession>A0A2G5B4C9</accession>
<organism evidence="10 11">
    <name type="scientific">Coemansia reversa (strain ATCC 12441 / NRRL 1564)</name>
    <dbReference type="NCBI Taxonomy" id="763665"/>
    <lineage>
        <taxon>Eukaryota</taxon>
        <taxon>Fungi</taxon>
        <taxon>Fungi incertae sedis</taxon>
        <taxon>Zoopagomycota</taxon>
        <taxon>Kickxellomycotina</taxon>
        <taxon>Kickxellomycetes</taxon>
        <taxon>Kickxellales</taxon>
        <taxon>Kickxellaceae</taxon>
        <taxon>Coemansia</taxon>
    </lineage>
</organism>
<keyword evidence="8" id="KW-0539">Nucleus</keyword>
<keyword evidence="6 8" id="KW-0460">Magnesium</keyword>
<dbReference type="EC" id="3.1.4.1" evidence="8"/>
<dbReference type="GO" id="GO:0017108">
    <property type="term" value="F:5'-flap endonuclease activity"/>
    <property type="evidence" value="ECO:0007669"/>
    <property type="project" value="TreeGrafter"/>
</dbReference>
<feature type="domain" description="VRR-NUC" evidence="9">
    <location>
        <begin position="614"/>
        <end position="727"/>
    </location>
</feature>
<dbReference type="STRING" id="763665.A0A2G5B4C9"/>
<name>A0A2G5B4C9_COERN</name>
<dbReference type="AlphaFoldDB" id="A0A2G5B4C9"/>
<comment type="similarity">
    <text evidence="2 8">Belongs to the FAN1 family.</text>
</comment>
<evidence type="ECO:0000259" key="9">
    <source>
        <dbReference type="SMART" id="SM00990"/>
    </source>
</evidence>
<evidence type="ECO:0000256" key="8">
    <source>
        <dbReference type="RuleBase" id="RU365033"/>
    </source>
</evidence>
<dbReference type="GO" id="GO:0036297">
    <property type="term" value="P:interstrand cross-link repair"/>
    <property type="evidence" value="ECO:0007669"/>
    <property type="project" value="InterPro"/>
</dbReference>
<gene>
    <name evidence="10" type="ORF">COEREDRAFT_48057</name>
</gene>